<feature type="signal peptide" evidence="1">
    <location>
        <begin position="1"/>
        <end position="29"/>
    </location>
</feature>
<dbReference type="EMBL" id="FMZK01000001">
    <property type="protein sequence ID" value="SDC06622.1"/>
    <property type="molecule type" value="Genomic_DNA"/>
</dbReference>
<dbReference type="STRING" id="67344.SAMN05216505_101276"/>
<proteinExistence type="predicted"/>
<protein>
    <recommendedName>
        <fullName evidence="4">SH3 domain-containing protein</fullName>
    </recommendedName>
</protein>
<evidence type="ECO:0008006" key="4">
    <source>
        <dbReference type="Google" id="ProtNLM"/>
    </source>
</evidence>
<accession>A0A1G6IJ57</accession>
<dbReference type="AlphaFoldDB" id="A0A1G6IJ57"/>
<sequence>MSSTTSQRRPVRAAVTILLAVLMAFGVSAAITPAAQAAPQAECWTPQANGEGRGYIYWNYGVNLKSGPYQSGCWNTGWAGGGSMIYLHCWTYNSYGNTWWYVRVAGTDTYGWTSEDNFWGDSVDENGDGHISFHQC</sequence>
<evidence type="ECO:0000313" key="2">
    <source>
        <dbReference type="EMBL" id="SDC06622.1"/>
    </source>
</evidence>
<evidence type="ECO:0000256" key="1">
    <source>
        <dbReference type="SAM" id="SignalP"/>
    </source>
</evidence>
<feature type="chain" id="PRO_5038838670" description="SH3 domain-containing protein" evidence="1">
    <location>
        <begin position="30"/>
        <end position="136"/>
    </location>
</feature>
<organism evidence="2 3">
    <name type="scientific">Streptomyces prasinopilosus</name>
    <dbReference type="NCBI Taxonomy" id="67344"/>
    <lineage>
        <taxon>Bacteria</taxon>
        <taxon>Bacillati</taxon>
        <taxon>Actinomycetota</taxon>
        <taxon>Actinomycetes</taxon>
        <taxon>Kitasatosporales</taxon>
        <taxon>Streptomycetaceae</taxon>
        <taxon>Streptomyces</taxon>
    </lineage>
</organism>
<gene>
    <name evidence="2" type="ORF">SAMN05216505_101276</name>
</gene>
<evidence type="ECO:0000313" key="3">
    <source>
        <dbReference type="Proteomes" id="UP000182100"/>
    </source>
</evidence>
<dbReference type="Proteomes" id="UP000182100">
    <property type="component" value="Unassembled WGS sequence"/>
</dbReference>
<keyword evidence="1" id="KW-0732">Signal</keyword>
<reference evidence="3" key="1">
    <citation type="submission" date="2016-10" db="EMBL/GenBank/DDBJ databases">
        <authorList>
            <person name="Varghese N."/>
            <person name="Submissions S."/>
        </authorList>
    </citation>
    <scope>NUCLEOTIDE SEQUENCE [LARGE SCALE GENOMIC DNA]</scope>
    <source>
        <strain evidence="3">CGMCC 4.3504</strain>
    </source>
</reference>
<name>A0A1G6IJ57_9ACTN</name>
<keyword evidence="3" id="KW-1185">Reference proteome</keyword>
<dbReference type="RefSeq" id="WP_055571627.1">
    <property type="nucleotide sequence ID" value="NZ_FMZK01000001.1"/>
</dbReference>